<evidence type="ECO:0000313" key="1">
    <source>
        <dbReference type="EMBL" id="ADC89052.1"/>
    </source>
</evidence>
<name>D3SPG5_THEAH</name>
<sequence>MKAKKQVLFRGKVIELDRGYFFADLTVQFKNLEIRMVVPVSMIDEWGIKVGDKVYVFIDGKDTYVFKR</sequence>
<dbReference type="RefSeq" id="WP_012991459.1">
    <property type="nucleotide sequence ID" value="NC_013894.1"/>
</dbReference>
<dbReference type="InterPro" id="IPR008995">
    <property type="entry name" value="Mo/tungstate-bd_C_term_dom"/>
</dbReference>
<dbReference type="STRING" id="638303.Thal_0417"/>
<organism evidence="1 2">
    <name type="scientific">Thermocrinis albus (strain DSM 14484 / JCM 11386 / HI 11/12)</name>
    <dbReference type="NCBI Taxonomy" id="638303"/>
    <lineage>
        <taxon>Bacteria</taxon>
        <taxon>Pseudomonadati</taxon>
        <taxon>Aquificota</taxon>
        <taxon>Aquificia</taxon>
        <taxon>Aquificales</taxon>
        <taxon>Aquificaceae</taxon>
        <taxon>Thermocrinis</taxon>
    </lineage>
</organism>
<reference evidence="2" key="1">
    <citation type="journal article" date="2010" name="Stand. Genomic Sci.">
        <title>Complete genome sequence of Thermocrinis albus type strain (HI 11/12T).</title>
        <authorList>
            <person name="Wirth R."/>
            <person name="Sikorski J."/>
            <person name="Brambilla E."/>
            <person name="Misra M."/>
            <person name="Lapidus A."/>
            <person name="Copeland A."/>
            <person name="Nolan M."/>
            <person name="Lucas S."/>
            <person name="Chen F."/>
            <person name="Tice H."/>
            <person name="Cheng J.F."/>
            <person name="Han C."/>
            <person name="Detter J.C."/>
            <person name="Tapia R."/>
            <person name="Bruce D."/>
            <person name="Goodwin L."/>
            <person name="Pitluck S."/>
            <person name="Pati A."/>
            <person name="Anderson I."/>
            <person name="Ivanova N."/>
            <person name="Mavromatis K."/>
            <person name="Mikhailova N."/>
            <person name="Chen A."/>
            <person name="Palaniappan K."/>
            <person name="Bilek Y."/>
            <person name="Hader T."/>
            <person name="Land M."/>
            <person name="Hauser L."/>
            <person name="Chang Y.J."/>
            <person name="Jeffries C.D."/>
            <person name="Tindall B.J."/>
            <person name="Rohde M."/>
            <person name="Goker M."/>
            <person name="Bristow J."/>
            <person name="Eisen J.A."/>
            <person name="Markowitz V."/>
            <person name="Hugenholtz P."/>
            <person name="Kyrpides N.C."/>
            <person name="Klenk H.P."/>
        </authorList>
    </citation>
    <scope>NUCLEOTIDE SEQUENCE [LARGE SCALE GENOMIC DNA]</scope>
    <source>
        <strain evidence="2">DSM 14484 / JCM 11386 / HI 11/12</strain>
    </source>
</reference>
<dbReference type="EMBL" id="CP001931">
    <property type="protein sequence ID" value="ADC89052.1"/>
    <property type="molecule type" value="Genomic_DNA"/>
</dbReference>
<dbReference type="AlphaFoldDB" id="D3SPG5"/>
<dbReference type="HOGENOM" id="CLU_2666126_0_0_0"/>
<protein>
    <submittedName>
        <fullName evidence="1">Uncharacterized protein</fullName>
    </submittedName>
</protein>
<gene>
    <name evidence="1" type="ordered locus">Thal_0417</name>
</gene>
<dbReference type="OrthoDB" id="15611at2"/>
<proteinExistence type="predicted"/>
<dbReference type="KEGG" id="tal:Thal_0417"/>
<evidence type="ECO:0000313" key="2">
    <source>
        <dbReference type="Proteomes" id="UP000002043"/>
    </source>
</evidence>
<dbReference type="Proteomes" id="UP000002043">
    <property type="component" value="Chromosome"/>
</dbReference>
<keyword evidence="2" id="KW-1185">Reference proteome</keyword>
<accession>D3SPG5</accession>
<dbReference type="SUPFAM" id="SSF50331">
    <property type="entry name" value="MOP-like"/>
    <property type="match status" value="1"/>
</dbReference>